<dbReference type="PROSITE" id="PS51257">
    <property type="entry name" value="PROKAR_LIPOPROTEIN"/>
    <property type="match status" value="1"/>
</dbReference>
<protein>
    <recommendedName>
        <fullName evidence="4">Lipoprotein</fullName>
    </recommendedName>
</protein>
<gene>
    <name evidence="2" type="ORF">J1786_17885</name>
</gene>
<name>A0ABS6L476_9GAMM</name>
<dbReference type="EMBL" id="JAFMOU010000070">
    <property type="protein sequence ID" value="MBU9836677.1"/>
    <property type="molecule type" value="Genomic_DNA"/>
</dbReference>
<proteinExistence type="predicted"/>
<dbReference type="RefSeq" id="WP_217138927.1">
    <property type="nucleotide sequence ID" value="NZ_JAFMOU010000070.1"/>
</dbReference>
<reference evidence="2 3" key="1">
    <citation type="submission" date="2021-03" db="EMBL/GenBank/DDBJ databases">
        <title>Five novel Rahnella species.</title>
        <authorList>
            <person name="Brady C."/>
            <person name="Asselin J."/>
            <person name="Beer S."/>
            <person name="Bruberg M.B."/>
            <person name="Crampton B."/>
            <person name="Venter S."/>
            <person name="Arnold D."/>
            <person name="Denman S."/>
        </authorList>
    </citation>
    <scope>NUCLEOTIDE SEQUENCE [LARGE SCALE GENOMIC DNA]</scope>
    <source>
        <strain evidence="2 3">L72c</strain>
    </source>
</reference>
<dbReference type="Proteomes" id="UP000699865">
    <property type="component" value="Unassembled WGS sequence"/>
</dbReference>
<evidence type="ECO:0000256" key="1">
    <source>
        <dbReference type="SAM" id="SignalP"/>
    </source>
</evidence>
<evidence type="ECO:0000313" key="3">
    <source>
        <dbReference type="Proteomes" id="UP000699865"/>
    </source>
</evidence>
<accession>A0ABS6L476</accession>
<evidence type="ECO:0008006" key="4">
    <source>
        <dbReference type="Google" id="ProtNLM"/>
    </source>
</evidence>
<organism evidence="2 3">
    <name type="scientific">Rahnella perminowiae</name>
    <dbReference type="NCBI Taxonomy" id="2816244"/>
    <lineage>
        <taxon>Bacteria</taxon>
        <taxon>Pseudomonadati</taxon>
        <taxon>Pseudomonadota</taxon>
        <taxon>Gammaproteobacteria</taxon>
        <taxon>Enterobacterales</taxon>
        <taxon>Yersiniaceae</taxon>
        <taxon>Rahnella</taxon>
    </lineage>
</organism>
<feature type="signal peptide" evidence="1">
    <location>
        <begin position="1"/>
        <end position="23"/>
    </location>
</feature>
<evidence type="ECO:0000313" key="2">
    <source>
        <dbReference type="EMBL" id="MBU9836677.1"/>
    </source>
</evidence>
<keyword evidence="1" id="KW-0732">Signal</keyword>
<keyword evidence="3" id="KW-1185">Reference proteome</keyword>
<sequence>MHKRLNVLASCVSIVVLSSCARATDKTLSPPSDTQWVNVEVQNPSPYTKPFPLEVRYISHKCMKKRISGVDGSVITEPSYNVIKIPVQQGDNDLWKAKIAMTGGGSCNWTLSAFNLGIEYIDATHLGKDLVTGTAVGATIAFDDDASRNGQFSSVYGNLNLSPKYFPYIRERKLGKKENSLSLLGKENFISLRAFNLSEIIFKPQLDESKVVKFIGLEKKTKGSYPKIVYPNGTTAPERTLFPNFDLVDKMKVK</sequence>
<comment type="caution">
    <text evidence="2">The sequence shown here is derived from an EMBL/GenBank/DDBJ whole genome shotgun (WGS) entry which is preliminary data.</text>
</comment>
<feature type="chain" id="PRO_5047173236" description="Lipoprotein" evidence="1">
    <location>
        <begin position="24"/>
        <end position="254"/>
    </location>
</feature>